<sequence length="188" mass="20602">MKNGIVGKAKSHNNVSENLKTGAHGQQMQQHQHHHQGGIKQLSSSISSHLADSKINNASTCSTTSIINDNNENNINNINNKDDDTSHVKLGADFLDLSYDDYVQIYEVVVRKVQESSSSGRNSTNETIGKVKSESCISSDISNEKKRGREELEQGEGAREFVNDSARCGMDGDRGRMGSDSDNILKHV</sequence>
<feature type="region of interest" description="Disordered" evidence="1">
    <location>
        <begin position="22"/>
        <end position="47"/>
    </location>
</feature>
<reference evidence="2" key="1">
    <citation type="submission" date="2021-01" db="EMBL/GenBank/DDBJ databases">
        <authorList>
            <person name="Corre E."/>
            <person name="Pelletier E."/>
            <person name="Niang G."/>
            <person name="Scheremetjew M."/>
            <person name="Finn R."/>
            <person name="Kale V."/>
            <person name="Holt S."/>
            <person name="Cochrane G."/>
            <person name="Meng A."/>
            <person name="Brown T."/>
            <person name="Cohen L."/>
        </authorList>
    </citation>
    <scope>NUCLEOTIDE SEQUENCE</scope>
    <source>
        <strain evidence="2">SAG 63-3</strain>
    </source>
</reference>
<gene>
    <name evidence="2" type="ORF">PPAR00522_LOCUS19460</name>
</gene>
<protein>
    <submittedName>
        <fullName evidence="2">Uncharacterized protein</fullName>
    </submittedName>
</protein>
<evidence type="ECO:0000256" key="1">
    <source>
        <dbReference type="SAM" id="MobiDB-lite"/>
    </source>
</evidence>
<name>A0A7S0YQJ9_9CHLO</name>
<feature type="compositionally biased region" description="Basic and acidic residues" evidence="1">
    <location>
        <begin position="142"/>
        <end position="162"/>
    </location>
</feature>
<feature type="region of interest" description="Disordered" evidence="1">
    <location>
        <begin position="141"/>
        <end position="188"/>
    </location>
</feature>
<proteinExistence type="predicted"/>
<accession>A0A7S0YQJ9</accession>
<dbReference type="EMBL" id="HBFM01029925">
    <property type="protein sequence ID" value="CAD8788250.1"/>
    <property type="molecule type" value="Transcribed_RNA"/>
</dbReference>
<evidence type="ECO:0000313" key="2">
    <source>
        <dbReference type="EMBL" id="CAD8788250.1"/>
    </source>
</evidence>
<organism evidence="2">
    <name type="scientific">Polytomella parva</name>
    <dbReference type="NCBI Taxonomy" id="51329"/>
    <lineage>
        <taxon>Eukaryota</taxon>
        <taxon>Viridiplantae</taxon>
        <taxon>Chlorophyta</taxon>
        <taxon>core chlorophytes</taxon>
        <taxon>Chlorophyceae</taxon>
        <taxon>CS clade</taxon>
        <taxon>Chlamydomonadales</taxon>
        <taxon>Chlamydomonadaceae</taxon>
        <taxon>Polytomella</taxon>
    </lineage>
</organism>
<dbReference type="AlphaFoldDB" id="A0A7S0YQJ9"/>
<feature type="compositionally biased region" description="Basic and acidic residues" evidence="1">
    <location>
        <begin position="170"/>
        <end position="188"/>
    </location>
</feature>